<gene>
    <name evidence="1" type="ORF">BWK72_14265</name>
</gene>
<evidence type="ECO:0000313" key="1">
    <source>
        <dbReference type="EMBL" id="OQW87129.1"/>
    </source>
</evidence>
<dbReference type="Proteomes" id="UP000192505">
    <property type="component" value="Unassembled WGS sequence"/>
</dbReference>
<protein>
    <recommendedName>
        <fullName evidence="3">Lipoprotein</fullName>
    </recommendedName>
</protein>
<reference evidence="1 2" key="1">
    <citation type="submission" date="2017-01" db="EMBL/GenBank/DDBJ databases">
        <title>Novel large sulfur bacteria in the metagenomes of groundwater-fed chemosynthetic microbial mats in the Lake Huron basin.</title>
        <authorList>
            <person name="Sharrar A.M."/>
            <person name="Flood B.E."/>
            <person name="Bailey J.V."/>
            <person name="Jones D.S."/>
            <person name="Biddanda B."/>
            <person name="Ruberg S.A."/>
            <person name="Marcus D.N."/>
            <person name="Dick G.J."/>
        </authorList>
    </citation>
    <scope>NUCLEOTIDE SEQUENCE [LARGE SCALE GENOMIC DNA]</scope>
    <source>
        <strain evidence="1">A7</strain>
    </source>
</reference>
<name>A0A1W9KS07_9BURK</name>
<accession>A0A1W9KS07</accession>
<sequence length="289" mass="32413">MPLFHIIRALLLTLLTAALLGGCSVARLGYSQLPNLSYWWVDSYLDINDAQSEPLRADLQALLAWHRSQELPQLAHALADVQAQAAQDTTPAQVCQIADQFKSRLDAVLDQSEPGFARLALSIKPEQLQHLQHQLDKKAQKWRDEWQKDSPAEQQKRRLERLLERSEAFYGPLSDAQTALLRAGVQATPYDTRLAEAEMLRRHQDLFTTLQSLAGSSQTPQQAQSVIHALLERTVQSPNAVYRAQIAQLVQNNCATFAQLHNSATPAQRQKLVAKLKGYEDDARALMAH</sequence>
<proteinExistence type="predicted"/>
<evidence type="ECO:0000313" key="2">
    <source>
        <dbReference type="Proteomes" id="UP000192505"/>
    </source>
</evidence>
<dbReference type="Pfam" id="PF19795">
    <property type="entry name" value="DUF6279"/>
    <property type="match status" value="1"/>
</dbReference>
<dbReference type="AlphaFoldDB" id="A0A1W9KS07"/>
<evidence type="ECO:0008006" key="3">
    <source>
        <dbReference type="Google" id="ProtNLM"/>
    </source>
</evidence>
<comment type="caution">
    <text evidence="1">The sequence shown here is derived from an EMBL/GenBank/DDBJ whole genome shotgun (WGS) entry which is preliminary data.</text>
</comment>
<dbReference type="EMBL" id="MTEI01000010">
    <property type="protein sequence ID" value="OQW87129.1"/>
    <property type="molecule type" value="Genomic_DNA"/>
</dbReference>
<organism evidence="1 2">
    <name type="scientific">Rhodoferax ferrireducens</name>
    <dbReference type="NCBI Taxonomy" id="192843"/>
    <lineage>
        <taxon>Bacteria</taxon>
        <taxon>Pseudomonadati</taxon>
        <taxon>Pseudomonadota</taxon>
        <taxon>Betaproteobacteria</taxon>
        <taxon>Burkholderiales</taxon>
        <taxon>Comamonadaceae</taxon>
        <taxon>Rhodoferax</taxon>
    </lineage>
</organism>